<keyword evidence="2" id="KW-1185">Reference proteome</keyword>
<comment type="caution">
    <text evidence="1">The sequence shown here is derived from an EMBL/GenBank/DDBJ whole genome shotgun (WGS) entry which is preliminary data.</text>
</comment>
<reference evidence="1 2" key="1">
    <citation type="submission" date="2019-10" db="EMBL/GenBank/DDBJ databases">
        <title>Actinomadura rubteroloni sp. nov. and Actinomadura macrotermitis sp. nov., isolated from the gut of fungus growing-termite Macrotermes natalensis.</title>
        <authorList>
            <person name="Benndorf R."/>
            <person name="Martin K."/>
            <person name="Kuefner M."/>
            <person name="De Beer W."/>
            <person name="Kaster A.-K."/>
            <person name="Vollmers J."/>
            <person name="Poulsen M."/>
            <person name="Beemelmanns C."/>
        </authorList>
    </citation>
    <scope>NUCLEOTIDE SEQUENCE [LARGE SCALE GENOMIC DNA]</scope>
    <source>
        <strain evidence="1 2">RB68</strain>
    </source>
</reference>
<organism evidence="1 2">
    <name type="scientific">Actinomadura macrotermitis</name>
    <dbReference type="NCBI Taxonomy" id="2585200"/>
    <lineage>
        <taxon>Bacteria</taxon>
        <taxon>Bacillati</taxon>
        <taxon>Actinomycetota</taxon>
        <taxon>Actinomycetes</taxon>
        <taxon>Streptosporangiales</taxon>
        <taxon>Thermomonosporaceae</taxon>
        <taxon>Actinomadura</taxon>
    </lineage>
</organism>
<dbReference type="EMBL" id="WEGH01000003">
    <property type="protein sequence ID" value="MQY07252.1"/>
    <property type="molecule type" value="Genomic_DNA"/>
</dbReference>
<gene>
    <name evidence="1" type="ORF">ACRB68_53520</name>
</gene>
<dbReference type="OrthoDB" id="3483627at2"/>
<dbReference type="RefSeq" id="WP_153536948.1">
    <property type="nucleotide sequence ID" value="NZ_WEGH01000003.1"/>
</dbReference>
<evidence type="ECO:0000313" key="2">
    <source>
        <dbReference type="Proteomes" id="UP000487268"/>
    </source>
</evidence>
<evidence type="ECO:0000313" key="1">
    <source>
        <dbReference type="EMBL" id="MQY07252.1"/>
    </source>
</evidence>
<name>A0A7K0C2A2_9ACTN</name>
<accession>A0A7K0C2A2</accession>
<proteinExistence type="predicted"/>
<dbReference type="Proteomes" id="UP000487268">
    <property type="component" value="Unassembled WGS sequence"/>
</dbReference>
<dbReference type="AlphaFoldDB" id="A0A7K0C2A2"/>
<sequence>MTLLALLTGVLFMVYYSRLVQMFFLITLPAWGLLAASTPLGSKILPVLHQLSGALDGWLR</sequence>
<protein>
    <submittedName>
        <fullName evidence="1">Uncharacterized protein</fullName>
    </submittedName>
</protein>